<dbReference type="EMBL" id="CAXDID020000105">
    <property type="protein sequence ID" value="CAL6027590.1"/>
    <property type="molecule type" value="Genomic_DNA"/>
</dbReference>
<organism evidence="1 2">
    <name type="scientific">Hexamita inflata</name>
    <dbReference type="NCBI Taxonomy" id="28002"/>
    <lineage>
        <taxon>Eukaryota</taxon>
        <taxon>Metamonada</taxon>
        <taxon>Diplomonadida</taxon>
        <taxon>Hexamitidae</taxon>
        <taxon>Hexamitinae</taxon>
        <taxon>Hexamita</taxon>
    </lineage>
</organism>
<proteinExistence type="predicted"/>
<comment type="caution">
    <text evidence="1">The sequence shown here is derived from an EMBL/GenBank/DDBJ whole genome shotgun (WGS) entry which is preliminary data.</text>
</comment>
<keyword evidence="2" id="KW-1185">Reference proteome</keyword>
<evidence type="ECO:0000313" key="2">
    <source>
        <dbReference type="Proteomes" id="UP001642409"/>
    </source>
</evidence>
<accession>A0ABP1IZW3</accession>
<name>A0ABP1IZW3_9EUKA</name>
<reference evidence="1 2" key="1">
    <citation type="submission" date="2024-07" db="EMBL/GenBank/DDBJ databases">
        <authorList>
            <person name="Akdeniz Z."/>
        </authorList>
    </citation>
    <scope>NUCLEOTIDE SEQUENCE [LARGE SCALE GENOMIC DNA]</scope>
</reference>
<evidence type="ECO:0000313" key="1">
    <source>
        <dbReference type="EMBL" id="CAL6027590.1"/>
    </source>
</evidence>
<protein>
    <submittedName>
        <fullName evidence="1">Hypothetical_protein</fullName>
    </submittedName>
</protein>
<dbReference type="Proteomes" id="UP001642409">
    <property type="component" value="Unassembled WGS sequence"/>
</dbReference>
<gene>
    <name evidence="1" type="ORF">HINF_LOCUS31397</name>
</gene>
<sequence length="163" mass="18134">MCVQVINIILHECQFPNLDSQFGCRSCSCEIQLLSGTNLAVVSSAAGQRLKLTLFCSKQVINCSNPVTSVNLCSFESVLGQKLHKVITGEEFIEVHLENGRELAVPVKIQDVSLTKIIVTVNLELRQTRVIFIQMLRSTLTKQGQIQCTYQIASNLNQIIILE</sequence>